<sequence>MGAAVRRRGDNVRTRSNDDVRPKRAGNVRPRSNGNVRPRSGDNVRLTDGAVAKTQTSGAVSKMAPRRRARLPRAQGVPAVNSQESDAPVGRCQGAVGHPNGGSFADRRQEDRARLVGRALPVGRLEALLLPPAPHELR</sequence>
<dbReference type="AlphaFoldDB" id="A0A0G4GL97"/>
<protein>
    <submittedName>
        <fullName evidence="2">Uncharacterized protein</fullName>
    </submittedName>
</protein>
<keyword evidence="3" id="KW-1185">Reference proteome</keyword>
<dbReference type="Proteomes" id="UP000041254">
    <property type="component" value="Unassembled WGS sequence"/>
</dbReference>
<feature type="compositionally biased region" description="Basic and acidic residues" evidence="1">
    <location>
        <begin position="7"/>
        <end position="22"/>
    </location>
</feature>
<gene>
    <name evidence="2" type="ORF">Vbra_1422</name>
</gene>
<evidence type="ECO:0000313" key="3">
    <source>
        <dbReference type="Proteomes" id="UP000041254"/>
    </source>
</evidence>
<evidence type="ECO:0000313" key="2">
    <source>
        <dbReference type="EMBL" id="CEM30770.1"/>
    </source>
</evidence>
<feature type="region of interest" description="Disordered" evidence="1">
    <location>
        <begin position="1"/>
        <end position="107"/>
    </location>
</feature>
<dbReference type="EMBL" id="CDMY01000707">
    <property type="protein sequence ID" value="CEM30770.1"/>
    <property type="molecule type" value="Genomic_DNA"/>
</dbReference>
<proteinExistence type="predicted"/>
<reference evidence="2 3" key="1">
    <citation type="submission" date="2014-11" db="EMBL/GenBank/DDBJ databases">
        <authorList>
            <person name="Zhu J."/>
            <person name="Qi W."/>
            <person name="Song R."/>
        </authorList>
    </citation>
    <scope>NUCLEOTIDE SEQUENCE [LARGE SCALE GENOMIC DNA]</scope>
</reference>
<accession>A0A0G4GL97</accession>
<name>A0A0G4GL97_VITBC</name>
<dbReference type="VEuPathDB" id="CryptoDB:Vbra_1422"/>
<dbReference type="PhylomeDB" id="A0A0G4GL97"/>
<organism evidence="2 3">
    <name type="scientific">Vitrella brassicaformis (strain CCMP3155)</name>
    <dbReference type="NCBI Taxonomy" id="1169540"/>
    <lineage>
        <taxon>Eukaryota</taxon>
        <taxon>Sar</taxon>
        <taxon>Alveolata</taxon>
        <taxon>Colpodellida</taxon>
        <taxon>Vitrellaceae</taxon>
        <taxon>Vitrella</taxon>
    </lineage>
</organism>
<dbReference type="InParanoid" id="A0A0G4GL97"/>
<evidence type="ECO:0000256" key="1">
    <source>
        <dbReference type="SAM" id="MobiDB-lite"/>
    </source>
</evidence>